<evidence type="ECO:0000256" key="5">
    <source>
        <dbReference type="ARBA" id="ARBA00022840"/>
    </source>
</evidence>
<keyword evidence="3" id="KW-0547">Nucleotide-binding</keyword>
<dbReference type="InterPro" id="IPR008271">
    <property type="entry name" value="Ser/Thr_kinase_AS"/>
</dbReference>
<dbReference type="InterPro" id="IPR000719">
    <property type="entry name" value="Prot_kinase_dom"/>
</dbReference>
<evidence type="ECO:0000256" key="4">
    <source>
        <dbReference type="ARBA" id="ARBA00022777"/>
    </source>
</evidence>
<dbReference type="Gene3D" id="3.30.200.20">
    <property type="entry name" value="Phosphorylase Kinase, domain 1"/>
    <property type="match status" value="1"/>
</dbReference>
<keyword evidence="2" id="KW-0808">Transferase</keyword>
<evidence type="ECO:0000256" key="3">
    <source>
        <dbReference type="ARBA" id="ARBA00022741"/>
    </source>
</evidence>
<gene>
    <name evidence="8" type="ORF">SCLCIDRAFT_1211434</name>
</gene>
<feature type="region of interest" description="Disordered" evidence="6">
    <location>
        <begin position="63"/>
        <end position="91"/>
    </location>
</feature>
<feature type="compositionally biased region" description="Basic and acidic residues" evidence="6">
    <location>
        <begin position="716"/>
        <end position="750"/>
    </location>
</feature>
<dbReference type="HOGENOM" id="CLU_009787_1_1_1"/>
<sequence>MAPVSGRASRWKKVLSLPPIPSLHVFVVLSPLSPPASPLPPAPSRSSQGDALRVMFMSPNHAAQSNVSQNTNNTNAIPNGHHPPKPPSQPKETIHVVGIPAVSIHNGKLVVGDASSSSSRSYTPIKTLGDGSFGTVLLCDWHGTLPPCTPLSPMQCGGGARPEWAGKRLVAVKRMKKKWEGGWDECKKLKELESLRAIPFHPCIIPLYDFFLLPDTKELYFVFESMEGNLYHLIKARKGRPLAGGLVASIFRQVVSGLHHIHSSGYFHRDMKPENVLVTTTGLFEYRSLSPVAQPGAMEKDVVAIIKLADFGLARETLSSPPYTEYVSTRWYRAPEVLMFSRDYSNPVDMWALGTIMAELVNLRPLFPGSAQIDQIHRICEILGDPADYGTDSRGKPFGGGKWNRGLKMAKQYSFAFPKCQPKDIYSFFDRTVPRKLIDCISDLLKYDPDLRLTSRQCLEHPYLIEALPQNVPPMPPALYVQTSSAIPPKPYTNGAPFITPSASPRSIPPSHSHNSLPKSPLPPNIHPSHIPEASSTHRATFVPSVATSGTHTPGSQRVDDGPDSRIPPFPLPPPYVQEEVRTHGPPHPWPTNHPRNGAHWMDVSPPQADPPQEDQPMDFQPSTSAPQRPEPEPMFVQVPTQEITQAPSNKLGKLGSLGFGRKHTKWALGMFGHGDKVHQQSLPPVDEVPGSSSMASLKRTQSTGSDTPFAADGSVVRRDAKANRKEAERLQREAEKQRRARAEQAHKEQARAVMQKRNQMLMQTTAKNELEWKWAHSGSLLSVNSRAIYSDLEKSKAAASGPIRQNQNGTAKVTSPTLHAASGRFLKPPDSSERWLQRDERLTKVRRRDYDDDHSVSSSDVHSTGRISAISFATVDSDPGPTRGRRPPVSGINRMTSTSSLRTGTTSFDDFPTSARSSNSISLDHQFNEFNIRASVDTTSSVSGTSSPPPINLLSLSPSPNSWVHSHNSYDSTSPRHSYMGPPMIQYPSSSHTTYECNGNVFGHPPSPAIDPQMVNPMFKVVSSPPIDHPSPHALPSFAHLEAVAEGEYPPLSHMSFPSPAAN</sequence>
<evidence type="ECO:0000313" key="8">
    <source>
        <dbReference type="EMBL" id="KIM66204.1"/>
    </source>
</evidence>
<feature type="compositionally biased region" description="Low complexity" evidence="6">
    <location>
        <begin position="897"/>
        <end position="908"/>
    </location>
</feature>
<dbReference type="InterPro" id="IPR050117">
    <property type="entry name" value="MAPK"/>
</dbReference>
<dbReference type="InParanoid" id="A0A0C3ED08"/>
<evidence type="ECO:0000256" key="6">
    <source>
        <dbReference type="SAM" id="MobiDB-lite"/>
    </source>
</evidence>
<dbReference type="Pfam" id="PF00069">
    <property type="entry name" value="Pkinase"/>
    <property type="match status" value="1"/>
</dbReference>
<feature type="compositionally biased region" description="Polar residues" evidence="6">
    <location>
        <begin position="691"/>
        <end position="707"/>
    </location>
</feature>
<evidence type="ECO:0000256" key="2">
    <source>
        <dbReference type="ARBA" id="ARBA00022679"/>
    </source>
</evidence>
<dbReference type="SUPFAM" id="SSF56112">
    <property type="entry name" value="Protein kinase-like (PK-like)"/>
    <property type="match status" value="1"/>
</dbReference>
<dbReference type="SMART" id="SM00220">
    <property type="entry name" value="S_TKc"/>
    <property type="match status" value="1"/>
</dbReference>
<keyword evidence="1" id="KW-0723">Serine/threonine-protein kinase</keyword>
<feature type="region of interest" description="Disordered" evidence="6">
    <location>
        <begin position="686"/>
        <end position="750"/>
    </location>
</feature>
<dbReference type="OrthoDB" id="2158884at2759"/>
<dbReference type="Gene3D" id="1.10.510.10">
    <property type="entry name" value="Transferase(Phosphotransferase) domain 1"/>
    <property type="match status" value="1"/>
</dbReference>
<accession>A0A0C3ED08</accession>
<evidence type="ECO:0000313" key="9">
    <source>
        <dbReference type="Proteomes" id="UP000053989"/>
    </source>
</evidence>
<feature type="region of interest" description="Disordered" evidence="6">
    <location>
        <begin position="874"/>
        <end position="914"/>
    </location>
</feature>
<dbReference type="InterPro" id="IPR011009">
    <property type="entry name" value="Kinase-like_dom_sf"/>
</dbReference>
<organism evidence="8 9">
    <name type="scientific">Scleroderma citrinum Foug A</name>
    <dbReference type="NCBI Taxonomy" id="1036808"/>
    <lineage>
        <taxon>Eukaryota</taxon>
        <taxon>Fungi</taxon>
        <taxon>Dikarya</taxon>
        <taxon>Basidiomycota</taxon>
        <taxon>Agaricomycotina</taxon>
        <taxon>Agaricomycetes</taxon>
        <taxon>Agaricomycetidae</taxon>
        <taxon>Boletales</taxon>
        <taxon>Sclerodermatineae</taxon>
        <taxon>Sclerodermataceae</taxon>
        <taxon>Scleroderma</taxon>
    </lineage>
</organism>
<dbReference type="AlphaFoldDB" id="A0A0C3ED08"/>
<feature type="compositionally biased region" description="Pro residues" evidence="6">
    <location>
        <begin position="566"/>
        <end position="576"/>
    </location>
</feature>
<dbReference type="Proteomes" id="UP000053989">
    <property type="component" value="Unassembled WGS sequence"/>
</dbReference>
<feature type="region of interest" description="Disordered" evidence="6">
    <location>
        <begin position="492"/>
        <end position="632"/>
    </location>
</feature>
<dbReference type="PROSITE" id="PS50011">
    <property type="entry name" value="PROTEIN_KINASE_DOM"/>
    <property type="match status" value="1"/>
</dbReference>
<dbReference type="STRING" id="1036808.A0A0C3ED08"/>
<dbReference type="PANTHER" id="PTHR24055">
    <property type="entry name" value="MITOGEN-ACTIVATED PROTEIN KINASE"/>
    <property type="match status" value="1"/>
</dbReference>
<dbReference type="FunFam" id="1.10.510.10:FF:000624">
    <property type="entry name" value="Mitogen-activated protein kinase"/>
    <property type="match status" value="1"/>
</dbReference>
<feature type="region of interest" description="Disordered" evidence="6">
    <location>
        <begin position="797"/>
        <end position="838"/>
    </location>
</feature>
<dbReference type="PROSITE" id="PS00108">
    <property type="entry name" value="PROTEIN_KINASE_ST"/>
    <property type="match status" value="1"/>
</dbReference>
<name>A0A0C3ED08_9AGAM</name>
<feature type="domain" description="Protein kinase" evidence="7">
    <location>
        <begin position="122"/>
        <end position="464"/>
    </location>
</feature>
<reference evidence="8 9" key="1">
    <citation type="submission" date="2014-04" db="EMBL/GenBank/DDBJ databases">
        <authorList>
            <consortium name="DOE Joint Genome Institute"/>
            <person name="Kuo A."/>
            <person name="Kohler A."/>
            <person name="Nagy L.G."/>
            <person name="Floudas D."/>
            <person name="Copeland A."/>
            <person name="Barry K.W."/>
            <person name="Cichocki N."/>
            <person name="Veneault-Fourrey C."/>
            <person name="LaButti K."/>
            <person name="Lindquist E.A."/>
            <person name="Lipzen A."/>
            <person name="Lundell T."/>
            <person name="Morin E."/>
            <person name="Murat C."/>
            <person name="Sun H."/>
            <person name="Tunlid A."/>
            <person name="Henrissat B."/>
            <person name="Grigoriev I.V."/>
            <person name="Hibbett D.S."/>
            <person name="Martin F."/>
            <person name="Nordberg H.P."/>
            <person name="Cantor M.N."/>
            <person name="Hua S.X."/>
        </authorList>
    </citation>
    <scope>NUCLEOTIDE SEQUENCE [LARGE SCALE GENOMIC DNA]</scope>
    <source>
        <strain evidence="8 9">Foug A</strain>
    </source>
</reference>
<feature type="compositionally biased region" description="Polar residues" evidence="6">
    <location>
        <begin position="546"/>
        <end position="556"/>
    </location>
</feature>
<feature type="compositionally biased region" description="Polar residues" evidence="6">
    <location>
        <begin position="804"/>
        <end position="818"/>
    </location>
</feature>
<dbReference type="GO" id="GO:0005524">
    <property type="term" value="F:ATP binding"/>
    <property type="evidence" value="ECO:0007669"/>
    <property type="project" value="UniProtKB-KW"/>
</dbReference>
<dbReference type="EMBL" id="KN822018">
    <property type="protein sequence ID" value="KIM66204.1"/>
    <property type="molecule type" value="Genomic_DNA"/>
</dbReference>
<feature type="compositionally biased region" description="Polar residues" evidence="6">
    <location>
        <begin position="501"/>
        <end position="518"/>
    </location>
</feature>
<keyword evidence="9" id="KW-1185">Reference proteome</keyword>
<dbReference type="CDD" id="cd07830">
    <property type="entry name" value="STKc_MAK_like"/>
    <property type="match status" value="1"/>
</dbReference>
<protein>
    <recommendedName>
        <fullName evidence="7">Protein kinase domain-containing protein</fullName>
    </recommendedName>
</protein>
<keyword evidence="5" id="KW-0067">ATP-binding</keyword>
<proteinExistence type="predicted"/>
<keyword evidence="4" id="KW-0418">Kinase</keyword>
<feature type="compositionally biased region" description="Low complexity" evidence="6">
    <location>
        <begin position="63"/>
        <end position="75"/>
    </location>
</feature>
<evidence type="ECO:0000259" key="7">
    <source>
        <dbReference type="PROSITE" id="PS50011"/>
    </source>
</evidence>
<evidence type="ECO:0000256" key="1">
    <source>
        <dbReference type="ARBA" id="ARBA00022527"/>
    </source>
</evidence>
<dbReference type="GO" id="GO:0004674">
    <property type="term" value="F:protein serine/threonine kinase activity"/>
    <property type="evidence" value="ECO:0007669"/>
    <property type="project" value="UniProtKB-KW"/>
</dbReference>
<reference evidence="9" key="2">
    <citation type="submission" date="2015-01" db="EMBL/GenBank/DDBJ databases">
        <title>Evolutionary Origins and Diversification of the Mycorrhizal Mutualists.</title>
        <authorList>
            <consortium name="DOE Joint Genome Institute"/>
            <consortium name="Mycorrhizal Genomics Consortium"/>
            <person name="Kohler A."/>
            <person name="Kuo A."/>
            <person name="Nagy L.G."/>
            <person name="Floudas D."/>
            <person name="Copeland A."/>
            <person name="Barry K.W."/>
            <person name="Cichocki N."/>
            <person name="Veneault-Fourrey C."/>
            <person name="LaButti K."/>
            <person name="Lindquist E.A."/>
            <person name="Lipzen A."/>
            <person name="Lundell T."/>
            <person name="Morin E."/>
            <person name="Murat C."/>
            <person name="Riley R."/>
            <person name="Ohm R."/>
            <person name="Sun H."/>
            <person name="Tunlid A."/>
            <person name="Henrissat B."/>
            <person name="Grigoriev I.V."/>
            <person name="Hibbett D.S."/>
            <person name="Martin F."/>
        </authorList>
    </citation>
    <scope>NUCLEOTIDE SEQUENCE [LARGE SCALE GENOMIC DNA]</scope>
    <source>
        <strain evidence="9">Foug A</strain>
    </source>
</reference>